<protein>
    <submittedName>
        <fullName evidence="2">Uncharacterized protein</fullName>
    </submittedName>
</protein>
<dbReference type="OrthoDB" id="2662502at2759"/>
<evidence type="ECO:0000256" key="1">
    <source>
        <dbReference type="SAM" id="MobiDB-lite"/>
    </source>
</evidence>
<dbReference type="Proteomes" id="UP000076154">
    <property type="component" value="Unassembled WGS sequence"/>
</dbReference>
<feature type="region of interest" description="Disordered" evidence="1">
    <location>
        <begin position="1"/>
        <end position="32"/>
    </location>
</feature>
<name>A0A369JAX0_HYPMA</name>
<dbReference type="AlphaFoldDB" id="A0A369JAX0"/>
<sequence length="349" mass="39551">MSDTESCPPSRKRLRDDALQQGPRKKARAADPLVHHGRHFGRTVHALCNVHAVITNGVLRLGELSRQPEESFTSEQRRAFEVFRRMCQIIPTLEDRLLDPNEDEDDAEEIAKQIQKGISSARSDDTKSLKGPILDWITPRDQPLLPPIARNQKINRGFHHEVTGALLCPVQLDWSDPEVKAALSSGELRVPGDHWPLCLYARCKFDPEDPWNGFLKNNILVSAYKHIFTSPSSVEKEPKATRSGNARIHGMTNVTAASIVYVATQARFALSSSSVFSRTDNVTDSERFYNSLLEFLEENEEQQNVNALLVWWNRQIFPTYSSARQPLHEGTALARFRDKARNRRAIGYS</sequence>
<accession>A0A369JAX0</accession>
<dbReference type="EMBL" id="LUEZ02000080">
    <property type="protein sequence ID" value="RDB19259.1"/>
    <property type="molecule type" value="Genomic_DNA"/>
</dbReference>
<keyword evidence="3" id="KW-1185">Reference proteome</keyword>
<dbReference type="InParanoid" id="A0A369JAX0"/>
<reference evidence="2" key="1">
    <citation type="submission" date="2018-04" db="EMBL/GenBank/DDBJ databases">
        <title>Whole genome sequencing of Hypsizygus marmoreus.</title>
        <authorList>
            <person name="Choi I.-G."/>
            <person name="Min B."/>
            <person name="Kim J.-G."/>
            <person name="Kim S."/>
            <person name="Oh Y.-L."/>
            <person name="Kong W.-S."/>
            <person name="Park H."/>
            <person name="Jeong J."/>
            <person name="Song E.-S."/>
        </authorList>
    </citation>
    <scope>NUCLEOTIDE SEQUENCE [LARGE SCALE GENOMIC DNA]</scope>
    <source>
        <strain evidence="2">51987-8</strain>
    </source>
</reference>
<organism evidence="2 3">
    <name type="scientific">Hypsizygus marmoreus</name>
    <name type="common">White beech mushroom</name>
    <name type="synonym">Agaricus marmoreus</name>
    <dbReference type="NCBI Taxonomy" id="39966"/>
    <lineage>
        <taxon>Eukaryota</taxon>
        <taxon>Fungi</taxon>
        <taxon>Dikarya</taxon>
        <taxon>Basidiomycota</taxon>
        <taxon>Agaricomycotina</taxon>
        <taxon>Agaricomycetes</taxon>
        <taxon>Agaricomycetidae</taxon>
        <taxon>Agaricales</taxon>
        <taxon>Tricholomatineae</taxon>
        <taxon>Lyophyllaceae</taxon>
        <taxon>Hypsizygus</taxon>
    </lineage>
</organism>
<dbReference type="Pfam" id="PF20414">
    <property type="entry name" value="DUF6698"/>
    <property type="match status" value="1"/>
</dbReference>
<evidence type="ECO:0000313" key="2">
    <source>
        <dbReference type="EMBL" id="RDB19259.1"/>
    </source>
</evidence>
<evidence type="ECO:0000313" key="3">
    <source>
        <dbReference type="Proteomes" id="UP000076154"/>
    </source>
</evidence>
<gene>
    <name evidence="2" type="ORF">Hypma_013703</name>
</gene>
<dbReference type="STRING" id="39966.A0A369JAX0"/>
<proteinExistence type="predicted"/>
<comment type="caution">
    <text evidence="2">The sequence shown here is derived from an EMBL/GenBank/DDBJ whole genome shotgun (WGS) entry which is preliminary data.</text>
</comment>
<dbReference type="InterPro" id="IPR046521">
    <property type="entry name" value="DUF6698"/>
</dbReference>